<reference evidence="1 2" key="1">
    <citation type="journal article" date="2021" name="Front. Genet.">
        <title>Chromosome-Level Genome Assembly Reveals Significant Gene Expansion in the Toll and IMD Signaling Pathways of Dendrolimus kikuchii.</title>
        <authorList>
            <person name="Zhou J."/>
            <person name="Wu P."/>
            <person name="Xiong Z."/>
            <person name="Liu N."/>
            <person name="Zhao N."/>
            <person name="Ji M."/>
            <person name="Qiu Y."/>
            <person name="Yang B."/>
        </authorList>
    </citation>
    <scope>NUCLEOTIDE SEQUENCE [LARGE SCALE GENOMIC DNA]</scope>
    <source>
        <strain evidence="1">Ann1</strain>
    </source>
</reference>
<gene>
    <name evidence="1" type="ORF">K1T71_001869</name>
</gene>
<proteinExistence type="predicted"/>
<evidence type="ECO:0000313" key="2">
    <source>
        <dbReference type="Proteomes" id="UP000824533"/>
    </source>
</evidence>
<protein>
    <submittedName>
        <fullName evidence="1">Uncharacterized protein</fullName>
    </submittedName>
</protein>
<sequence>MDLSLWEKIPNDVVLFKNYNRRISSQPRLVINASSGGLPTDCQRLPTDTTPPIQRGISASVRGVTGITPSV</sequence>
<dbReference type="Proteomes" id="UP000824533">
    <property type="component" value="Linkage Group LG03"/>
</dbReference>
<dbReference type="EMBL" id="CM034389">
    <property type="protein sequence ID" value="KAJ0182500.1"/>
    <property type="molecule type" value="Genomic_DNA"/>
</dbReference>
<evidence type="ECO:0000313" key="1">
    <source>
        <dbReference type="EMBL" id="KAJ0182500.1"/>
    </source>
</evidence>
<accession>A0ACC1DFC4</accession>
<organism evidence="1 2">
    <name type="scientific">Dendrolimus kikuchii</name>
    <dbReference type="NCBI Taxonomy" id="765133"/>
    <lineage>
        <taxon>Eukaryota</taxon>
        <taxon>Metazoa</taxon>
        <taxon>Ecdysozoa</taxon>
        <taxon>Arthropoda</taxon>
        <taxon>Hexapoda</taxon>
        <taxon>Insecta</taxon>
        <taxon>Pterygota</taxon>
        <taxon>Neoptera</taxon>
        <taxon>Endopterygota</taxon>
        <taxon>Lepidoptera</taxon>
        <taxon>Glossata</taxon>
        <taxon>Ditrysia</taxon>
        <taxon>Bombycoidea</taxon>
        <taxon>Lasiocampidae</taxon>
        <taxon>Dendrolimus</taxon>
    </lineage>
</organism>
<comment type="caution">
    <text evidence="1">The sequence shown here is derived from an EMBL/GenBank/DDBJ whole genome shotgun (WGS) entry which is preliminary data.</text>
</comment>
<keyword evidence="2" id="KW-1185">Reference proteome</keyword>
<name>A0ACC1DFC4_9NEOP</name>